<evidence type="ECO:0000313" key="3">
    <source>
        <dbReference type="Proteomes" id="UP001196915"/>
    </source>
</evidence>
<evidence type="ECO:0000313" key="2">
    <source>
        <dbReference type="EMBL" id="MBU9360498.1"/>
    </source>
</evidence>
<keyword evidence="1" id="KW-0732">Signal</keyword>
<comment type="caution">
    <text evidence="2">The sequence shown here is derived from an EMBL/GenBank/DDBJ whole genome shotgun (WGS) entry which is preliminary data.</text>
</comment>
<gene>
    <name evidence="2" type="ORF">KTE52_29680</name>
</gene>
<feature type="signal peptide" evidence="1">
    <location>
        <begin position="1"/>
        <end position="24"/>
    </location>
</feature>
<protein>
    <submittedName>
        <fullName evidence="2">Uncharacterized protein</fullName>
    </submittedName>
</protein>
<evidence type="ECO:0000256" key="1">
    <source>
        <dbReference type="SAM" id="SignalP"/>
    </source>
</evidence>
<dbReference type="AlphaFoldDB" id="A0AAP2MSS1"/>
<dbReference type="EMBL" id="JAHPMX010000030">
    <property type="protein sequence ID" value="MBU9360498.1"/>
    <property type="molecule type" value="Genomic_DNA"/>
</dbReference>
<feature type="chain" id="PRO_5042961985" evidence="1">
    <location>
        <begin position="25"/>
        <end position="187"/>
    </location>
</feature>
<organism evidence="2 3">
    <name type="scientific">Burkholderia multivorans</name>
    <dbReference type="NCBI Taxonomy" id="87883"/>
    <lineage>
        <taxon>Bacteria</taxon>
        <taxon>Pseudomonadati</taxon>
        <taxon>Pseudomonadota</taxon>
        <taxon>Betaproteobacteria</taxon>
        <taxon>Burkholderiales</taxon>
        <taxon>Burkholderiaceae</taxon>
        <taxon>Burkholderia</taxon>
        <taxon>Burkholderia cepacia complex</taxon>
    </lineage>
</organism>
<dbReference type="Proteomes" id="UP001196915">
    <property type="component" value="Unassembled WGS sequence"/>
</dbReference>
<proteinExistence type="predicted"/>
<accession>A0AAP2MSS1</accession>
<name>A0AAP2MSS1_9BURK</name>
<reference evidence="2" key="1">
    <citation type="submission" date="2021-06" db="EMBL/GenBank/DDBJ databases">
        <title>A collection of bacterial strains from the Burkholderia cepacia Research Laboratory and Repository.</title>
        <authorList>
            <person name="Lipuma J."/>
            <person name="Spilker T."/>
        </authorList>
    </citation>
    <scope>NUCLEOTIDE SEQUENCE</scope>
    <source>
        <strain evidence="2">AU37435</strain>
    </source>
</reference>
<sequence>MGGLPRKTLLVAAAVGSFSSFALASSPAAAPNTVHVKLEVQSNLYGSFTEERDVPVGQPSVFERTSGEHKRVEYGGPCRVDLPVGVPATILDRTRIVVAPFGGPDDGKIFAQTSIEASKFTGRREAQVKDCGTVAFANSAHAEFGNTWSYRLGEAETVYQADESPTTATGQHLIVKLTFTPATRKAD</sequence>